<dbReference type="AlphaFoldDB" id="A0ABD2NTJ0"/>
<keyword evidence="2" id="KW-1185">Reference proteome</keyword>
<protein>
    <submittedName>
        <fullName evidence="1">Uncharacterized protein</fullName>
    </submittedName>
</protein>
<proteinExistence type="predicted"/>
<evidence type="ECO:0000313" key="2">
    <source>
        <dbReference type="Proteomes" id="UP001516400"/>
    </source>
</evidence>
<gene>
    <name evidence="1" type="ORF">HHI36_005234</name>
</gene>
<accession>A0ABD2NTJ0</accession>
<sequence length="128" mass="14759">MTSLGYSYIVGHEVIVPPVYKNLYSDEAIRAVFNILKMLFYADSSCQKLQDYIEIFDKTHVYNVYTDVNSPFSAVKQVSIGDVTSERTTEILIHANPSFDPAGESVFLELESLTRFEKRFYKINFYES</sequence>
<name>A0ABD2NTJ0_9CUCU</name>
<evidence type="ECO:0000313" key="1">
    <source>
        <dbReference type="EMBL" id="KAL3282031.1"/>
    </source>
</evidence>
<comment type="caution">
    <text evidence="1">The sequence shown here is derived from an EMBL/GenBank/DDBJ whole genome shotgun (WGS) entry which is preliminary data.</text>
</comment>
<organism evidence="1 2">
    <name type="scientific">Cryptolaemus montrouzieri</name>
    <dbReference type="NCBI Taxonomy" id="559131"/>
    <lineage>
        <taxon>Eukaryota</taxon>
        <taxon>Metazoa</taxon>
        <taxon>Ecdysozoa</taxon>
        <taxon>Arthropoda</taxon>
        <taxon>Hexapoda</taxon>
        <taxon>Insecta</taxon>
        <taxon>Pterygota</taxon>
        <taxon>Neoptera</taxon>
        <taxon>Endopterygota</taxon>
        <taxon>Coleoptera</taxon>
        <taxon>Polyphaga</taxon>
        <taxon>Cucujiformia</taxon>
        <taxon>Coccinelloidea</taxon>
        <taxon>Coccinellidae</taxon>
        <taxon>Scymninae</taxon>
        <taxon>Scymnini</taxon>
        <taxon>Cryptolaemus</taxon>
    </lineage>
</organism>
<dbReference type="Proteomes" id="UP001516400">
    <property type="component" value="Unassembled WGS sequence"/>
</dbReference>
<reference evidence="1 2" key="1">
    <citation type="journal article" date="2021" name="BMC Biol.">
        <title>Horizontally acquired antibacterial genes associated with adaptive radiation of ladybird beetles.</title>
        <authorList>
            <person name="Li H.S."/>
            <person name="Tang X.F."/>
            <person name="Huang Y.H."/>
            <person name="Xu Z.Y."/>
            <person name="Chen M.L."/>
            <person name="Du X.Y."/>
            <person name="Qiu B.Y."/>
            <person name="Chen P.T."/>
            <person name="Zhang W."/>
            <person name="Slipinski A."/>
            <person name="Escalona H.E."/>
            <person name="Waterhouse R.M."/>
            <person name="Zwick A."/>
            <person name="Pang H."/>
        </authorList>
    </citation>
    <scope>NUCLEOTIDE SEQUENCE [LARGE SCALE GENOMIC DNA]</scope>
    <source>
        <strain evidence="1">SYSU2018</strain>
    </source>
</reference>
<dbReference type="EMBL" id="JABFTP020000144">
    <property type="protein sequence ID" value="KAL3282031.1"/>
    <property type="molecule type" value="Genomic_DNA"/>
</dbReference>